<proteinExistence type="predicted"/>
<dbReference type="RefSeq" id="WP_126141853.1">
    <property type="nucleotide sequence ID" value="NZ_RXHU01000039.1"/>
</dbReference>
<keyword evidence="1" id="KW-0560">Oxidoreductase</keyword>
<dbReference type="GO" id="GO:0010181">
    <property type="term" value="F:FMN binding"/>
    <property type="evidence" value="ECO:0007669"/>
    <property type="project" value="TreeGrafter"/>
</dbReference>
<dbReference type="PANTHER" id="PTHR47307">
    <property type="entry name" value="GLUTATHIONE-REGULATED POTASSIUM-EFFLUX SYSTEM ANCILLARY PROTEIN KEFG"/>
    <property type="match status" value="1"/>
</dbReference>
<dbReference type="InterPro" id="IPR003680">
    <property type="entry name" value="Flavodoxin_fold"/>
</dbReference>
<accession>A0A3S0AP71</accession>
<name>A0A3S0AP71_9BACL</name>
<dbReference type="GO" id="GO:0009055">
    <property type="term" value="F:electron transfer activity"/>
    <property type="evidence" value="ECO:0007669"/>
    <property type="project" value="TreeGrafter"/>
</dbReference>
<evidence type="ECO:0000313" key="4">
    <source>
        <dbReference type="Proteomes" id="UP000276128"/>
    </source>
</evidence>
<dbReference type="AlphaFoldDB" id="A0A3S0AP71"/>
<dbReference type="OrthoDB" id="9798454at2"/>
<dbReference type="GO" id="GO:0003955">
    <property type="term" value="F:NAD(P)H dehydrogenase (quinone) activity"/>
    <property type="evidence" value="ECO:0007669"/>
    <property type="project" value="TreeGrafter"/>
</dbReference>
<dbReference type="EMBL" id="RXHU01000039">
    <property type="protein sequence ID" value="RTE09077.1"/>
    <property type="molecule type" value="Genomic_DNA"/>
</dbReference>
<dbReference type="SUPFAM" id="SSF52218">
    <property type="entry name" value="Flavoproteins"/>
    <property type="match status" value="1"/>
</dbReference>
<dbReference type="Proteomes" id="UP000276128">
    <property type="component" value="Unassembled WGS sequence"/>
</dbReference>
<dbReference type="Pfam" id="PF02525">
    <property type="entry name" value="Flavodoxin_2"/>
    <property type="match status" value="1"/>
</dbReference>
<dbReference type="Gene3D" id="3.40.50.360">
    <property type="match status" value="1"/>
</dbReference>
<dbReference type="InterPro" id="IPR029039">
    <property type="entry name" value="Flavoprotein-like_sf"/>
</dbReference>
<sequence length="196" mass="22172">MKILVLAAHPNIEQSRVNKRWIAELRKYPDEITVQELYPTYPDHVIDVKNEQNLLAQHERVVLQFPIQWYSMPALLKQWLDDVVTTSWLFSTGGKAVAGTELALALSIGGDEASYQSGGLIGYTISELVRPLQVFANQTGMIFLPHYKFYGAIKATDEQIEHSARDYLTHITSPDLNPQVVRKRMLDAMMKTGSAQ</sequence>
<evidence type="ECO:0000313" key="3">
    <source>
        <dbReference type="EMBL" id="RTE09077.1"/>
    </source>
</evidence>
<organism evidence="3 4">
    <name type="scientific">Paenibacillus whitsoniae</name>
    <dbReference type="NCBI Taxonomy" id="2496558"/>
    <lineage>
        <taxon>Bacteria</taxon>
        <taxon>Bacillati</taxon>
        <taxon>Bacillota</taxon>
        <taxon>Bacilli</taxon>
        <taxon>Bacillales</taxon>
        <taxon>Paenibacillaceae</taxon>
        <taxon>Paenibacillus</taxon>
    </lineage>
</organism>
<comment type="caution">
    <text evidence="3">The sequence shown here is derived from an EMBL/GenBank/DDBJ whole genome shotgun (WGS) entry which is preliminary data.</text>
</comment>
<feature type="domain" description="Flavodoxin-like fold" evidence="2">
    <location>
        <begin position="1"/>
        <end position="170"/>
    </location>
</feature>
<dbReference type="PANTHER" id="PTHR47307:SF1">
    <property type="entry name" value="GLUTATHIONE-REGULATED POTASSIUM-EFFLUX SYSTEM ANCILLARY PROTEIN KEFG"/>
    <property type="match status" value="1"/>
</dbReference>
<dbReference type="InterPro" id="IPR046980">
    <property type="entry name" value="KefG/KefF"/>
</dbReference>
<reference evidence="3 4" key="1">
    <citation type="submission" date="2018-12" db="EMBL/GenBank/DDBJ databases">
        <title>Bacillus ochoae sp. nov., Paenibacillus whitsoniae sp. nov., Paenibacillus spiritus sp. nov. Isolated from the Mars Exploration Rover during spacecraft assembly.</title>
        <authorList>
            <person name="Seuylemezian A."/>
            <person name="Vaishampayan P."/>
        </authorList>
    </citation>
    <scope>NUCLEOTIDE SEQUENCE [LARGE SCALE GENOMIC DNA]</scope>
    <source>
        <strain evidence="3 4">MER 54</strain>
    </source>
</reference>
<protein>
    <submittedName>
        <fullName evidence="3">Flavodoxin family protein</fullName>
    </submittedName>
</protein>
<evidence type="ECO:0000259" key="2">
    <source>
        <dbReference type="Pfam" id="PF02525"/>
    </source>
</evidence>
<keyword evidence="4" id="KW-1185">Reference proteome</keyword>
<evidence type="ECO:0000256" key="1">
    <source>
        <dbReference type="ARBA" id="ARBA00023002"/>
    </source>
</evidence>
<gene>
    <name evidence="3" type="ORF">EJQ19_13995</name>
</gene>